<name>A0AAU2V300_9ACTN</name>
<protein>
    <submittedName>
        <fullName evidence="2">Dihydrofolate reductase family protein</fullName>
    </submittedName>
</protein>
<dbReference type="PANTHER" id="PTHR38011:SF11">
    <property type="entry name" value="2,5-DIAMINO-6-RIBOSYLAMINO-4(3H)-PYRIMIDINONE 5'-PHOSPHATE REDUCTASE"/>
    <property type="match status" value="1"/>
</dbReference>
<dbReference type="Pfam" id="PF01872">
    <property type="entry name" value="RibD_C"/>
    <property type="match status" value="1"/>
</dbReference>
<accession>A0AAU2V300</accession>
<reference evidence="2" key="1">
    <citation type="submission" date="2022-10" db="EMBL/GenBank/DDBJ databases">
        <title>The complete genomes of actinobacterial strains from the NBC collection.</title>
        <authorList>
            <person name="Joergensen T.S."/>
            <person name="Alvarez Arevalo M."/>
            <person name="Sterndorff E.B."/>
            <person name="Faurdal D."/>
            <person name="Vuksanovic O."/>
            <person name="Mourched A.-S."/>
            <person name="Charusanti P."/>
            <person name="Shaw S."/>
            <person name="Blin K."/>
            <person name="Weber T."/>
        </authorList>
    </citation>
    <scope>NUCLEOTIDE SEQUENCE</scope>
    <source>
        <strain evidence="2">NBC_00003</strain>
    </source>
</reference>
<proteinExistence type="predicted"/>
<dbReference type="InterPro" id="IPR050765">
    <property type="entry name" value="Riboflavin_Biosynth_HTPR"/>
</dbReference>
<evidence type="ECO:0000259" key="1">
    <source>
        <dbReference type="Pfam" id="PF01872"/>
    </source>
</evidence>
<dbReference type="AlphaFoldDB" id="A0AAU2V300"/>
<gene>
    <name evidence="2" type="ORF">OG549_13145</name>
</gene>
<dbReference type="InterPro" id="IPR024072">
    <property type="entry name" value="DHFR-like_dom_sf"/>
</dbReference>
<dbReference type="InterPro" id="IPR002734">
    <property type="entry name" value="RibDG_C"/>
</dbReference>
<dbReference type="PANTHER" id="PTHR38011">
    <property type="entry name" value="DIHYDROFOLATE REDUCTASE FAMILY PROTEIN (AFU_ORTHOLOGUE AFUA_8G06820)"/>
    <property type="match status" value="1"/>
</dbReference>
<dbReference type="Gene3D" id="3.40.430.10">
    <property type="entry name" value="Dihydrofolate Reductase, subunit A"/>
    <property type="match status" value="1"/>
</dbReference>
<dbReference type="GO" id="GO:0008703">
    <property type="term" value="F:5-amino-6-(5-phosphoribosylamino)uracil reductase activity"/>
    <property type="evidence" value="ECO:0007669"/>
    <property type="project" value="InterPro"/>
</dbReference>
<dbReference type="SUPFAM" id="SSF53597">
    <property type="entry name" value="Dihydrofolate reductase-like"/>
    <property type="match status" value="1"/>
</dbReference>
<dbReference type="GO" id="GO:0009231">
    <property type="term" value="P:riboflavin biosynthetic process"/>
    <property type="evidence" value="ECO:0007669"/>
    <property type="project" value="InterPro"/>
</dbReference>
<organism evidence="2">
    <name type="scientific">Streptomyces sp. NBC_00003</name>
    <dbReference type="NCBI Taxonomy" id="2903608"/>
    <lineage>
        <taxon>Bacteria</taxon>
        <taxon>Bacillati</taxon>
        <taxon>Actinomycetota</taxon>
        <taxon>Actinomycetes</taxon>
        <taxon>Kitasatosporales</taxon>
        <taxon>Streptomycetaceae</taxon>
        <taxon>Streptomyces</taxon>
    </lineage>
</organism>
<feature type="domain" description="Bacterial bifunctional deaminase-reductase C-terminal" evidence="1">
    <location>
        <begin position="3"/>
        <end position="185"/>
    </location>
</feature>
<evidence type="ECO:0000313" key="2">
    <source>
        <dbReference type="EMBL" id="WTW61524.1"/>
    </source>
</evidence>
<dbReference type="EMBL" id="CP108318">
    <property type="protein sequence ID" value="WTW61524.1"/>
    <property type="molecule type" value="Genomic_DNA"/>
</dbReference>
<sequence>MRKLSYFIGMSLDGFIAGPDDEVQFLLDQVSPAYFEYLKAEWPETMPTVGRQHFGFDDAENTHYDTVLMGRATYALGLKDGLVNPYAHLKSYVFSRSLTESPDPAVELVAGDPVAKVRELKRQDGLGIWLCGGGNLAGQLAEEIDELVIKTYPVLAGDGIRVVSGEFDPRQFELADSRAFANGAVVSKYTRKR</sequence>